<dbReference type="SUPFAM" id="SSF53098">
    <property type="entry name" value="Ribonuclease H-like"/>
    <property type="match status" value="1"/>
</dbReference>
<dbReference type="InterPro" id="IPR036397">
    <property type="entry name" value="RNaseH_sf"/>
</dbReference>
<dbReference type="Gene3D" id="3.30.420.10">
    <property type="entry name" value="Ribonuclease H-like superfamily/Ribonuclease H"/>
    <property type="match status" value="1"/>
</dbReference>
<dbReference type="Proteomes" id="UP000198211">
    <property type="component" value="Unassembled WGS sequence"/>
</dbReference>
<proteinExistence type="predicted"/>
<comment type="caution">
    <text evidence="1">The sequence shown here is derived from an EMBL/GenBank/DDBJ whole genome shotgun (WGS) entry which is preliminary data.</text>
</comment>
<evidence type="ECO:0000313" key="2">
    <source>
        <dbReference type="Proteomes" id="UP000198211"/>
    </source>
</evidence>
<accession>A0A225W0B9</accession>
<dbReference type="GO" id="GO:0003676">
    <property type="term" value="F:nucleic acid binding"/>
    <property type="evidence" value="ECO:0007669"/>
    <property type="project" value="InterPro"/>
</dbReference>
<dbReference type="AlphaFoldDB" id="A0A225W0B9"/>
<name>A0A225W0B9_9STRA</name>
<reference evidence="2" key="1">
    <citation type="submission" date="2017-03" db="EMBL/GenBank/DDBJ databases">
        <title>Phytopthora megakarya and P. palmivora, two closely related causual agents of cacao black pod achieved similar genome size and gene model numbers by different mechanisms.</title>
        <authorList>
            <person name="Ali S."/>
            <person name="Shao J."/>
            <person name="Larry D.J."/>
            <person name="Kronmiller B."/>
            <person name="Shen D."/>
            <person name="Strem M.D."/>
            <person name="Melnick R.L."/>
            <person name="Guiltinan M.J."/>
            <person name="Tyler B.M."/>
            <person name="Meinhardt L.W."/>
            <person name="Bailey B.A."/>
        </authorList>
    </citation>
    <scope>NUCLEOTIDE SEQUENCE [LARGE SCALE GENOMIC DNA]</scope>
    <source>
        <strain evidence="2">zdho120</strain>
    </source>
</reference>
<dbReference type="OrthoDB" id="122355at2759"/>
<protein>
    <submittedName>
        <fullName evidence="1">Ribonuclease HI</fullName>
    </submittedName>
</protein>
<sequence length="163" mass="17634">MQATTTNPLWVAAARLAHQILTQSSPETNMLLSPTRRLQQHLLYFDDGSNPGPGGSGSVIVRLGGHAVKPEIVWMASVSYAHRTTNNAAEYQGLLVGLRHTMLKPLHGLNVIGNNNLIDNNFATDGSPARGIYKMADGLANLAMDTKKSTQVFEEDLSNLPQT</sequence>
<dbReference type="InterPro" id="IPR012337">
    <property type="entry name" value="RNaseH-like_sf"/>
</dbReference>
<dbReference type="EMBL" id="NBNE01002487">
    <property type="protein sequence ID" value="OWZ10310.1"/>
    <property type="molecule type" value="Genomic_DNA"/>
</dbReference>
<evidence type="ECO:0000313" key="1">
    <source>
        <dbReference type="EMBL" id="OWZ10310.1"/>
    </source>
</evidence>
<keyword evidence="2" id="KW-1185">Reference proteome</keyword>
<gene>
    <name evidence="1" type="ORF">PHMEG_00016857</name>
</gene>
<organism evidence="1 2">
    <name type="scientific">Phytophthora megakarya</name>
    <dbReference type="NCBI Taxonomy" id="4795"/>
    <lineage>
        <taxon>Eukaryota</taxon>
        <taxon>Sar</taxon>
        <taxon>Stramenopiles</taxon>
        <taxon>Oomycota</taxon>
        <taxon>Peronosporomycetes</taxon>
        <taxon>Peronosporales</taxon>
        <taxon>Peronosporaceae</taxon>
        <taxon>Phytophthora</taxon>
    </lineage>
</organism>